<dbReference type="GO" id="GO:0048471">
    <property type="term" value="C:perinuclear region of cytoplasm"/>
    <property type="evidence" value="ECO:0007669"/>
    <property type="project" value="TreeGrafter"/>
</dbReference>
<dbReference type="Pfam" id="PF13516">
    <property type="entry name" value="LRR_6"/>
    <property type="match status" value="3"/>
</dbReference>
<dbReference type="InterPro" id="IPR027038">
    <property type="entry name" value="RanGap"/>
</dbReference>
<dbReference type="Gene3D" id="3.80.10.10">
    <property type="entry name" value="Ribonuclease Inhibitor"/>
    <property type="match status" value="2"/>
</dbReference>
<dbReference type="GO" id="GO:0006913">
    <property type="term" value="P:nucleocytoplasmic transport"/>
    <property type="evidence" value="ECO:0007669"/>
    <property type="project" value="TreeGrafter"/>
</dbReference>
<dbReference type="Proteomes" id="UP000241769">
    <property type="component" value="Unassembled WGS sequence"/>
</dbReference>
<evidence type="ECO:0000256" key="4">
    <source>
        <dbReference type="SAM" id="Coils"/>
    </source>
</evidence>
<proteinExistence type="predicted"/>
<evidence type="ECO:0000313" key="6">
    <source>
        <dbReference type="Proteomes" id="UP000241769"/>
    </source>
</evidence>
<evidence type="ECO:0000256" key="1">
    <source>
        <dbReference type="ARBA" id="ARBA00022468"/>
    </source>
</evidence>
<dbReference type="GO" id="GO:0005829">
    <property type="term" value="C:cytosol"/>
    <property type="evidence" value="ECO:0007669"/>
    <property type="project" value="TreeGrafter"/>
</dbReference>
<dbReference type="PANTHER" id="PTHR24113">
    <property type="entry name" value="RAN GTPASE-ACTIVATING PROTEIN 1"/>
    <property type="match status" value="1"/>
</dbReference>
<protein>
    <submittedName>
        <fullName evidence="5">Uncharacterized protein</fullName>
    </submittedName>
</protein>
<keyword evidence="1" id="KW-0343">GTPase activation</keyword>
<reference evidence="5 6" key="1">
    <citation type="journal article" date="2018" name="Genome Biol. Evol.">
        <title>Multiple Roots of Fruiting Body Formation in Amoebozoa.</title>
        <authorList>
            <person name="Hillmann F."/>
            <person name="Forbes G."/>
            <person name="Novohradska S."/>
            <person name="Ferling I."/>
            <person name="Riege K."/>
            <person name="Groth M."/>
            <person name="Westermann M."/>
            <person name="Marz M."/>
            <person name="Spaller T."/>
            <person name="Winckler T."/>
            <person name="Schaap P."/>
            <person name="Glockner G."/>
        </authorList>
    </citation>
    <scope>NUCLEOTIDE SEQUENCE [LARGE SCALE GENOMIC DNA]</scope>
    <source>
        <strain evidence="5 6">Jena</strain>
    </source>
</reference>
<feature type="coiled-coil region" evidence="4">
    <location>
        <begin position="375"/>
        <end position="511"/>
    </location>
</feature>
<gene>
    <name evidence="5" type="ORF">PROFUN_00887</name>
</gene>
<dbReference type="InterPro" id="IPR001611">
    <property type="entry name" value="Leu-rich_rpt"/>
</dbReference>
<dbReference type="GO" id="GO:0031267">
    <property type="term" value="F:small GTPase binding"/>
    <property type="evidence" value="ECO:0007669"/>
    <property type="project" value="TreeGrafter"/>
</dbReference>
<dbReference type="GO" id="GO:0005634">
    <property type="term" value="C:nucleus"/>
    <property type="evidence" value="ECO:0007669"/>
    <property type="project" value="TreeGrafter"/>
</dbReference>
<dbReference type="SMART" id="SM00368">
    <property type="entry name" value="LRR_RI"/>
    <property type="match status" value="4"/>
</dbReference>
<dbReference type="OrthoDB" id="120976at2759"/>
<evidence type="ECO:0000256" key="2">
    <source>
        <dbReference type="ARBA" id="ARBA00022614"/>
    </source>
</evidence>
<organism evidence="5 6">
    <name type="scientific">Planoprotostelium fungivorum</name>
    <dbReference type="NCBI Taxonomy" id="1890364"/>
    <lineage>
        <taxon>Eukaryota</taxon>
        <taxon>Amoebozoa</taxon>
        <taxon>Evosea</taxon>
        <taxon>Variosea</taxon>
        <taxon>Cavosteliida</taxon>
        <taxon>Cavosteliaceae</taxon>
        <taxon>Planoprotostelium</taxon>
    </lineage>
</organism>
<keyword evidence="4" id="KW-0175">Coiled coil</keyword>
<evidence type="ECO:0000256" key="3">
    <source>
        <dbReference type="ARBA" id="ARBA00022737"/>
    </source>
</evidence>
<dbReference type="EMBL" id="MDYQ01000002">
    <property type="protein sequence ID" value="PRP89623.1"/>
    <property type="molecule type" value="Genomic_DNA"/>
</dbReference>
<keyword evidence="2" id="KW-0433">Leucine-rich repeat</keyword>
<evidence type="ECO:0000313" key="5">
    <source>
        <dbReference type="EMBL" id="PRP89623.1"/>
    </source>
</evidence>
<name>A0A2P6P084_9EUKA</name>
<accession>A0A2P6P084</accession>
<dbReference type="STRING" id="1890364.A0A2P6P084"/>
<keyword evidence="3" id="KW-0677">Repeat</keyword>
<sequence length="513" mass="57471">MSGLYQRKCKEMQIMPSQSLITIFDSFQKRRVGIVQLDLSHKKLTSADAIPVILSLTSCNTLTKLNLSHNFIDNRACKAIKELLNSLTLLIDLDLSANRIGNVGAAVISEALCTNQTLKHLNLSQNQIGDDGMYKLSLALRNNPPMDAPLTDLGVVVSDSQLETLKLEGNPVTTAGVEAMIEALKQNDTVSSLVFSKELSKVPAAYALSGVLPANVEKAFGGSPVASPSRYKNNTRGKDLRVNANDEEVMEHLGPVIQKFERDLILLDDPDVSKSLLGRINQLKKSTQAQLDLISIGAGASPGKSFDRRISEHNDTLTLGGTTVDSDHIYHWDMTKIDHEPESSMRKKMKQRGVKTFPSFDPQGLSTDQEIKELVVQLRESNAKLTAEVQILKTKLKRAESGRKTPASTTGDDTENDVLLNMITDQRQKMSELERKLFEEKKRSLALEEKLSQLKQKKSSVDRIREAKVQLEKDKMQEQYDILCAEYEDHRRKHQEEFAQLYSQYQELQQNLH</sequence>
<dbReference type="InParanoid" id="A0A2P6P084"/>
<dbReference type="SUPFAM" id="SSF52047">
    <property type="entry name" value="RNI-like"/>
    <property type="match status" value="1"/>
</dbReference>
<dbReference type="GO" id="GO:0005096">
    <property type="term" value="F:GTPase activator activity"/>
    <property type="evidence" value="ECO:0007669"/>
    <property type="project" value="UniProtKB-KW"/>
</dbReference>
<dbReference type="AlphaFoldDB" id="A0A2P6P084"/>
<dbReference type="PANTHER" id="PTHR24113:SF12">
    <property type="entry name" value="RAN GTPASE-ACTIVATING PROTEIN 1"/>
    <property type="match status" value="1"/>
</dbReference>
<dbReference type="InterPro" id="IPR032675">
    <property type="entry name" value="LRR_dom_sf"/>
</dbReference>
<comment type="caution">
    <text evidence="5">The sequence shown here is derived from an EMBL/GenBank/DDBJ whole genome shotgun (WGS) entry which is preliminary data.</text>
</comment>
<keyword evidence="6" id="KW-1185">Reference proteome</keyword>